<dbReference type="Proteomes" id="UP000236003">
    <property type="component" value="Unassembled WGS sequence"/>
</dbReference>
<comment type="caution">
    <text evidence="1">The sequence shown here is derived from an EMBL/GenBank/DDBJ whole genome shotgun (WGS) entry which is preliminary data.</text>
</comment>
<proteinExistence type="predicted"/>
<evidence type="ECO:0000313" key="1">
    <source>
        <dbReference type="EMBL" id="PNF58187.1"/>
    </source>
</evidence>
<accession>A0A2N8RAT9</accession>
<gene>
    <name evidence="1" type="ORF">CXK99_18145</name>
</gene>
<name>A0A2N8RAT9_STUST</name>
<dbReference type="RefSeq" id="WP_102821361.1">
    <property type="nucleotide sequence ID" value="NZ_JAMOHR010000016.1"/>
</dbReference>
<dbReference type="AlphaFoldDB" id="A0A2N8RAT9"/>
<protein>
    <submittedName>
        <fullName evidence="1">Uncharacterized protein</fullName>
    </submittedName>
</protein>
<dbReference type="EMBL" id="POUM01000017">
    <property type="protein sequence ID" value="PNF58187.1"/>
    <property type="molecule type" value="Genomic_DNA"/>
</dbReference>
<evidence type="ECO:0000313" key="2">
    <source>
        <dbReference type="Proteomes" id="UP000236003"/>
    </source>
</evidence>
<reference evidence="1 2" key="1">
    <citation type="submission" date="2018-01" db="EMBL/GenBank/DDBJ databases">
        <title>Denitrification phenotypes of diverse strains of Pseudomonas stutzeri.</title>
        <authorList>
            <person name="Milligan D.A."/>
            <person name="Bergaust L."/>
            <person name="Bakken L.R."/>
            <person name="Frostegard A."/>
        </authorList>
    </citation>
    <scope>NUCLEOTIDE SEQUENCE [LARGE SCALE GENOMIC DNA]</scope>
    <source>
        <strain evidence="1 2">CCUG 44592</strain>
    </source>
</reference>
<organism evidence="1 2">
    <name type="scientific">Stutzerimonas stutzeri</name>
    <name type="common">Pseudomonas stutzeri</name>
    <dbReference type="NCBI Taxonomy" id="316"/>
    <lineage>
        <taxon>Bacteria</taxon>
        <taxon>Pseudomonadati</taxon>
        <taxon>Pseudomonadota</taxon>
        <taxon>Gammaproteobacteria</taxon>
        <taxon>Pseudomonadales</taxon>
        <taxon>Pseudomonadaceae</taxon>
        <taxon>Stutzerimonas</taxon>
    </lineage>
</organism>
<sequence length="226" mass="25501">MEGKDLIINKRWKTPCKFKITSVPKQVLRLGANLRYCMLRRWPGESFNQFCRDVGGFVPDSSVKLSSILWCWTQPDKGVLLEDSKIRFFFATMYYLSAKGFCDKEDFEAASFMAMNSIYELGYNDGFHEFVDSTAIETKGALAGGKRGKEIRAAVGKYLVSLINEAPEKSIKKQSDVGRLLSAALWTYVLEKGYGKSIDADNFIHKSLREKGGVKDAYLKKIGKLT</sequence>